<dbReference type="InterPro" id="IPR036440">
    <property type="entry name" value="Peptidase_C15-like_sf"/>
</dbReference>
<dbReference type="PANTHER" id="PTHR23402">
    <property type="entry name" value="PROTEASE FAMILY C15 PYROGLUTAMYL-PEPTIDASE I-RELATED"/>
    <property type="match status" value="1"/>
</dbReference>
<dbReference type="PRINTS" id="PR00706">
    <property type="entry name" value="PYROGLUPTASE"/>
</dbReference>
<dbReference type="AlphaFoldDB" id="A0AAN9VDM9"/>
<gene>
    <name evidence="6" type="ORF">R5R35_000581</name>
</gene>
<evidence type="ECO:0000256" key="1">
    <source>
        <dbReference type="ARBA" id="ARBA00006641"/>
    </source>
</evidence>
<keyword evidence="4" id="KW-0378">Hydrolase</keyword>
<reference evidence="6 7" key="1">
    <citation type="submission" date="2024-03" db="EMBL/GenBank/DDBJ databases">
        <title>The genome assembly and annotation of the cricket Gryllus longicercus Weissman &amp; Gray.</title>
        <authorList>
            <person name="Szrajer S."/>
            <person name="Gray D."/>
            <person name="Ylla G."/>
        </authorList>
    </citation>
    <scope>NUCLEOTIDE SEQUENCE [LARGE SCALE GENOMIC DNA]</scope>
    <source>
        <strain evidence="6">DAG 2021-001</strain>
        <tissue evidence="6">Whole body minus gut</tissue>
    </source>
</reference>
<dbReference type="Gene3D" id="3.40.630.20">
    <property type="entry name" value="Peptidase C15, pyroglutamyl peptidase I-like"/>
    <property type="match status" value="1"/>
</dbReference>
<protein>
    <recommendedName>
        <fullName evidence="8">Pyroglutamyl-peptidase I</fullName>
    </recommendedName>
</protein>
<comment type="similarity">
    <text evidence="1">Belongs to the peptidase C15 family.</text>
</comment>
<dbReference type="EMBL" id="JAZDUA010000298">
    <property type="protein sequence ID" value="KAK7861818.1"/>
    <property type="molecule type" value="Genomic_DNA"/>
</dbReference>
<dbReference type="SUPFAM" id="SSF53182">
    <property type="entry name" value="Pyrrolidone carboxyl peptidase (pyroglutamate aminopeptidase)"/>
    <property type="match status" value="1"/>
</dbReference>
<dbReference type="GO" id="GO:0016920">
    <property type="term" value="F:pyroglutamyl-peptidase activity"/>
    <property type="evidence" value="ECO:0007669"/>
    <property type="project" value="InterPro"/>
</dbReference>
<dbReference type="GO" id="GO:0005829">
    <property type="term" value="C:cytosol"/>
    <property type="evidence" value="ECO:0007669"/>
    <property type="project" value="InterPro"/>
</dbReference>
<dbReference type="Proteomes" id="UP001378592">
    <property type="component" value="Unassembled WGS sequence"/>
</dbReference>
<evidence type="ECO:0000256" key="5">
    <source>
        <dbReference type="ARBA" id="ARBA00022807"/>
    </source>
</evidence>
<dbReference type="InterPro" id="IPR000816">
    <property type="entry name" value="Peptidase_C15"/>
</dbReference>
<dbReference type="PANTHER" id="PTHR23402:SF1">
    <property type="entry name" value="PYROGLUTAMYL-PEPTIDASE I"/>
    <property type="match status" value="1"/>
</dbReference>
<evidence type="ECO:0000313" key="6">
    <source>
        <dbReference type="EMBL" id="KAK7861818.1"/>
    </source>
</evidence>
<keyword evidence="5" id="KW-0788">Thiol protease</keyword>
<dbReference type="Pfam" id="PF01470">
    <property type="entry name" value="Peptidase_C15"/>
    <property type="match status" value="1"/>
</dbReference>
<accession>A0AAN9VDM9</accession>
<evidence type="ECO:0000256" key="4">
    <source>
        <dbReference type="ARBA" id="ARBA00022801"/>
    </source>
</evidence>
<evidence type="ECO:0008006" key="8">
    <source>
        <dbReference type="Google" id="ProtNLM"/>
    </source>
</evidence>
<organism evidence="6 7">
    <name type="scientific">Gryllus longicercus</name>
    <dbReference type="NCBI Taxonomy" id="2509291"/>
    <lineage>
        <taxon>Eukaryota</taxon>
        <taxon>Metazoa</taxon>
        <taxon>Ecdysozoa</taxon>
        <taxon>Arthropoda</taxon>
        <taxon>Hexapoda</taxon>
        <taxon>Insecta</taxon>
        <taxon>Pterygota</taxon>
        <taxon>Neoptera</taxon>
        <taxon>Polyneoptera</taxon>
        <taxon>Orthoptera</taxon>
        <taxon>Ensifera</taxon>
        <taxon>Gryllidea</taxon>
        <taxon>Grylloidea</taxon>
        <taxon>Gryllidae</taxon>
        <taxon>Gryllinae</taxon>
        <taxon>Gryllus</taxon>
    </lineage>
</organism>
<evidence type="ECO:0000256" key="3">
    <source>
        <dbReference type="ARBA" id="ARBA00022670"/>
    </source>
</evidence>
<name>A0AAN9VDM9_9ORTH</name>
<dbReference type="CDD" id="cd00501">
    <property type="entry name" value="Peptidase_C15"/>
    <property type="match status" value="1"/>
</dbReference>
<dbReference type="GO" id="GO:0006508">
    <property type="term" value="P:proteolysis"/>
    <property type="evidence" value="ECO:0007669"/>
    <property type="project" value="UniProtKB-KW"/>
</dbReference>
<proteinExistence type="inferred from homology"/>
<sequence>MSMLVFHNLMTSSHLRVPETSGMNEKPVVVLTGFGPFGQYKTNASWEVVKAVKDLGVDDLGIHLETKEIQVSYKTVLEEIPKLWLEFKPTLVIHLGVSAAATELTIESCAHKSGYRRCDVSGKLPPDGKCVNGVCEDVYSELDLQKVVGDMNNTNIGVSATISNNAGRYLCEFIYYTSLCIDNRHTLFIHVPDIGKPYTLEQMAQGIKVIIGSIMDQIGRNSNCENVQLSAQDQACSVKCNEI</sequence>
<evidence type="ECO:0000313" key="7">
    <source>
        <dbReference type="Proteomes" id="UP001378592"/>
    </source>
</evidence>
<keyword evidence="7" id="KW-1185">Reference proteome</keyword>
<comment type="caution">
    <text evidence="6">The sequence shown here is derived from an EMBL/GenBank/DDBJ whole genome shotgun (WGS) entry which is preliminary data.</text>
</comment>
<dbReference type="InterPro" id="IPR016125">
    <property type="entry name" value="Peptidase_C15-like"/>
</dbReference>
<keyword evidence="3" id="KW-0645">Protease</keyword>
<evidence type="ECO:0000256" key="2">
    <source>
        <dbReference type="ARBA" id="ARBA00022490"/>
    </source>
</evidence>
<keyword evidence="2" id="KW-0963">Cytoplasm</keyword>